<dbReference type="EMBL" id="GBXM01003453">
    <property type="protein sequence ID" value="JAI05125.1"/>
    <property type="molecule type" value="Transcribed_RNA"/>
</dbReference>
<evidence type="ECO:0000313" key="1">
    <source>
        <dbReference type="EMBL" id="JAI05125.1"/>
    </source>
</evidence>
<accession>A0A0E9XR49</accession>
<name>A0A0E9XR49_ANGAN</name>
<reference evidence="1" key="1">
    <citation type="submission" date="2014-11" db="EMBL/GenBank/DDBJ databases">
        <authorList>
            <person name="Amaro Gonzalez C."/>
        </authorList>
    </citation>
    <scope>NUCLEOTIDE SEQUENCE</scope>
</reference>
<reference evidence="1" key="2">
    <citation type="journal article" date="2015" name="Fish Shellfish Immunol.">
        <title>Early steps in the European eel (Anguilla anguilla)-Vibrio vulnificus interaction in the gills: Role of the RtxA13 toxin.</title>
        <authorList>
            <person name="Callol A."/>
            <person name="Pajuelo D."/>
            <person name="Ebbesson L."/>
            <person name="Teles M."/>
            <person name="MacKenzie S."/>
            <person name="Amaro C."/>
        </authorList>
    </citation>
    <scope>NUCLEOTIDE SEQUENCE</scope>
</reference>
<dbReference type="AlphaFoldDB" id="A0A0E9XR49"/>
<protein>
    <submittedName>
        <fullName evidence="1">Uncharacterized protein</fullName>
    </submittedName>
</protein>
<organism evidence="1">
    <name type="scientific">Anguilla anguilla</name>
    <name type="common">European freshwater eel</name>
    <name type="synonym">Muraena anguilla</name>
    <dbReference type="NCBI Taxonomy" id="7936"/>
    <lineage>
        <taxon>Eukaryota</taxon>
        <taxon>Metazoa</taxon>
        <taxon>Chordata</taxon>
        <taxon>Craniata</taxon>
        <taxon>Vertebrata</taxon>
        <taxon>Euteleostomi</taxon>
        <taxon>Actinopterygii</taxon>
        <taxon>Neopterygii</taxon>
        <taxon>Teleostei</taxon>
        <taxon>Anguilliformes</taxon>
        <taxon>Anguillidae</taxon>
        <taxon>Anguilla</taxon>
    </lineage>
</organism>
<sequence>MSSHQLHMLPRISSSQHSQLCLLRNTDRMLCQDKHAKLCVRL</sequence>
<proteinExistence type="predicted"/>